<dbReference type="KEGG" id="dic:Dpoa569_0001335"/>
<evidence type="ECO:0000313" key="2">
    <source>
        <dbReference type="Proteomes" id="UP000320591"/>
    </source>
</evidence>
<dbReference type="InterPro" id="IPR054440">
    <property type="entry name" value="Gp32-like"/>
</dbReference>
<dbReference type="AlphaFoldDB" id="A0A5B8I4I6"/>
<dbReference type="OrthoDB" id="9021207at2"/>
<dbReference type="STRING" id="568768.GCA_000406125_02522"/>
<protein>
    <recommendedName>
        <fullName evidence="3">Phage tail protein</fullName>
    </recommendedName>
</protein>
<proteinExistence type="predicted"/>
<name>A0A5B8I4I6_9GAMM</name>
<dbReference type="Proteomes" id="UP000320591">
    <property type="component" value="Chromosome"/>
</dbReference>
<reference evidence="1 2" key="1">
    <citation type="journal article" date="2019" name="Environ. Microbiol.">
        <title>The phytopathogenic nature of Dickeya aquatica 174/2 and the dynamic early evolution of Dickeya pathogenicity.</title>
        <authorList>
            <person name="Duprey A."/>
            <person name="Taib N."/>
            <person name="Leonard S."/>
            <person name="Garin T."/>
            <person name="Flandrois J.P."/>
            <person name="Nasser W."/>
            <person name="Brochier-Armanet C."/>
            <person name="Reverchon S."/>
        </authorList>
    </citation>
    <scope>NUCLEOTIDE SEQUENCE [LARGE SCALE GENOMIC DNA]</scope>
    <source>
        <strain evidence="1 2">NCPPB 569</strain>
    </source>
</reference>
<sequence length="145" mass="16111">MMANSLTAADAIIQLTVTNLYPSGFQMESFEAQNIFDMGDTDLAETIRTADGKLTGGFIFGDLPWTFHLTADSPTRSKLDTWYTTQQTSKAIFRCNGIVWLPSLGMKYTMTNGILKRWKVIPAAARILQPVTGLIEWETVTPENA</sequence>
<evidence type="ECO:0000313" key="1">
    <source>
        <dbReference type="EMBL" id="QDX29554.1"/>
    </source>
</evidence>
<evidence type="ECO:0008006" key="3">
    <source>
        <dbReference type="Google" id="ProtNLM"/>
    </source>
</evidence>
<keyword evidence="2" id="KW-1185">Reference proteome</keyword>
<dbReference type="Pfam" id="PF22764">
    <property type="entry name" value="E217_Gp32"/>
    <property type="match status" value="1"/>
</dbReference>
<gene>
    <name evidence="1" type="ORF">Dpoa569_0001335</name>
</gene>
<dbReference type="EMBL" id="CP042220">
    <property type="protein sequence ID" value="QDX29554.1"/>
    <property type="molecule type" value="Genomic_DNA"/>
</dbReference>
<accession>A0A5B8I4I6</accession>
<organism evidence="1 2">
    <name type="scientific">Dickeya poaceiphila</name>
    <dbReference type="NCBI Taxonomy" id="568768"/>
    <lineage>
        <taxon>Bacteria</taxon>
        <taxon>Pseudomonadati</taxon>
        <taxon>Pseudomonadota</taxon>
        <taxon>Gammaproteobacteria</taxon>
        <taxon>Enterobacterales</taxon>
        <taxon>Pectobacteriaceae</taxon>
        <taxon>Dickeya</taxon>
    </lineage>
</organism>